<gene>
    <name evidence="1" type="ORF">GA0061080_102234</name>
</gene>
<dbReference type="OrthoDB" id="7855192at2"/>
<sequence>MSYAEFLKEDQRLVILRILYEMPSYSSNSSIIYSALDHYGHAISREQVKTHLSWLGQQDLIKTETIGSVIVARLTDFGADVATGKVVVPGVKRPSAGA</sequence>
<proteinExistence type="predicted"/>
<dbReference type="STRING" id="1798183.GA0061080_102234"/>
<dbReference type="AlphaFoldDB" id="A0A1C4BM13"/>
<organism evidence="1 2">
    <name type="scientific">Gilliamella intestini</name>
    <dbReference type="NCBI Taxonomy" id="1798183"/>
    <lineage>
        <taxon>Bacteria</taxon>
        <taxon>Pseudomonadati</taxon>
        <taxon>Pseudomonadota</taxon>
        <taxon>Gammaproteobacteria</taxon>
        <taxon>Orbales</taxon>
        <taxon>Orbaceae</taxon>
        <taxon>Gilliamella</taxon>
    </lineage>
</organism>
<keyword evidence="2" id="KW-1185">Reference proteome</keyword>
<name>A0A1C4BM13_9GAMM</name>
<dbReference type="Proteomes" id="UP000199698">
    <property type="component" value="Unassembled WGS sequence"/>
</dbReference>
<dbReference type="EMBL" id="FMBA01000022">
    <property type="protein sequence ID" value="SCC07959.1"/>
    <property type="molecule type" value="Genomic_DNA"/>
</dbReference>
<protein>
    <recommendedName>
        <fullName evidence="3">ArsR family transcriptional regulator</fullName>
    </recommendedName>
</protein>
<accession>A0A1C4BM13</accession>
<evidence type="ECO:0000313" key="2">
    <source>
        <dbReference type="Proteomes" id="UP000199698"/>
    </source>
</evidence>
<reference evidence="2" key="1">
    <citation type="submission" date="2016-08" db="EMBL/GenBank/DDBJ databases">
        <authorList>
            <person name="Varghese N."/>
            <person name="Submissions Spin"/>
        </authorList>
    </citation>
    <scope>NUCLEOTIDE SEQUENCE [LARGE SCALE GENOMIC DNA]</scope>
    <source>
        <strain evidence="2">R-53144</strain>
    </source>
</reference>
<dbReference type="RefSeq" id="WP_091123301.1">
    <property type="nucleotide sequence ID" value="NZ_FMBA01000022.1"/>
</dbReference>
<evidence type="ECO:0000313" key="1">
    <source>
        <dbReference type="EMBL" id="SCC07959.1"/>
    </source>
</evidence>
<evidence type="ECO:0008006" key="3">
    <source>
        <dbReference type="Google" id="ProtNLM"/>
    </source>
</evidence>